<keyword evidence="3" id="KW-1185">Reference proteome</keyword>
<keyword evidence="1" id="KW-0732">Signal</keyword>
<dbReference type="Pfam" id="PF04314">
    <property type="entry name" value="PCuAC"/>
    <property type="match status" value="1"/>
</dbReference>
<proteinExistence type="predicted"/>
<dbReference type="Proteomes" id="UP000024284">
    <property type="component" value="Unassembled WGS sequence"/>
</dbReference>
<name>A0A086PAT8_SPHHM</name>
<dbReference type="STRING" id="76947.GCA_002080435_01277"/>
<protein>
    <submittedName>
        <fullName evidence="2">Copper metallochaperone</fullName>
    </submittedName>
</protein>
<dbReference type="PATRIC" id="fig|1219045.3.peg.1746"/>
<evidence type="ECO:0000256" key="1">
    <source>
        <dbReference type="SAM" id="SignalP"/>
    </source>
</evidence>
<comment type="caution">
    <text evidence="2">The sequence shown here is derived from an EMBL/GenBank/DDBJ whole genome shotgun (WGS) entry which is preliminary data.</text>
</comment>
<dbReference type="Gene3D" id="2.60.40.1890">
    <property type="entry name" value="PCu(A)C copper chaperone"/>
    <property type="match status" value="1"/>
</dbReference>
<dbReference type="eggNOG" id="COG2847">
    <property type="taxonomic scope" value="Bacteria"/>
</dbReference>
<dbReference type="SUPFAM" id="SSF110087">
    <property type="entry name" value="DR1885-like metal-binding protein"/>
    <property type="match status" value="1"/>
</dbReference>
<feature type="chain" id="PRO_5001813316" evidence="1">
    <location>
        <begin position="41"/>
        <end position="178"/>
    </location>
</feature>
<accession>A0A086PAT8</accession>
<feature type="signal peptide" evidence="1">
    <location>
        <begin position="1"/>
        <end position="40"/>
    </location>
</feature>
<dbReference type="InterPro" id="IPR058248">
    <property type="entry name" value="Lxx211020-like"/>
</dbReference>
<organism evidence="2 3">
    <name type="scientific">Sphingobium herbicidovorans (strain ATCC 700291 / DSM 11019 / CCUG 56400 / KCTC 2939 / LMG 18315 / NBRC 16415 / MH)</name>
    <name type="common">Sphingomonas herbicidovorans</name>
    <dbReference type="NCBI Taxonomy" id="1219045"/>
    <lineage>
        <taxon>Bacteria</taxon>
        <taxon>Pseudomonadati</taxon>
        <taxon>Pseudomonadota</taxon>
        <taxon>Alphaproteobacteria</taxon>
        <taxon>Sphingomonadales</taxon>
        <taxon>Sphingomonadaceae</taxon>
        <taxon>Sphingobium</taxon>
    </lineage>
</organism>
<gene>
    <name evidence="2" type="ORF">BV98_001710</name>
</gene>
<dbReference type="PANTHER" id="PTHR36302">
    <property type="entry name" value="BLR7088 PROTEIN"/>
    <property type="match status" value="1"/>
</dbReference>
<reference evidence="2" key="1">
    <citation type="submission" date="2014-08" db="EMBL/GenBank/DDBJ databases">
        <title>Draft genome sequences of Sphingobium herbicidovorans.</title>
        <authorList>
            <person name="Gan H.M."/>
            <person name="Gan H.Y."/>
            <person name="Savka M.A."/>
        </authorList>
    </citation>
    <scope>NUCLEOTIDE SEQUENCE [LARGE SCALE GENOMIC DNA]</scope>
    <source>
        <strain evidence="2">NBRC 16415</strain>
    </source>
</reference>
<dbReference type="InterPro" id="IPR036182">
    <property type="entry name" value="PCuAC_sf"/>
</dbReference>
<dbReference type="InterPro" id="IPR007410">
    <property type="entry name" value="LpqE-like"/>
</dbReference>
<dbReference type="EMBL" id="JFZA02000012">
    <property type="protein sequence ID" value="KFG90506.1"/>
    <property type="molecule type" value="Genomic_DNA"/>
</dbReference>
<sequence length="178" mass="18937">MAQEVGAITVTTDRKRDSHESLIMRPSLSLIALAAPLALAACGDPAPTYIDQAWVRLSPNKDTPSAGYFVAHGGDAATQLRGVLTDYALKVEMHESMSHDGMVMMQKIDSVDIPAKGKVAFAPGGKHLMIWGVNDTAISRGKMTFTFLLANGDRLLVDAVIQKPGASAPASKEKPKAH</sequence>
<evidence type="ECO:0000313" key="2">
    <source>
        <dbReference type="EMBL" id="KFG90506.1"/>
    </source>
</evidence>
<dbReference type="PANTHER" id="PTHR36302:SF1">
    <property type="entry name" value="COPPER CHAPERONE PCU(A)C"/>
    <property type="match status" value="1"/>
</dbReference>
<dbReference type="AlphaFoldDB" id="A0A086PAT8"/>
<evidence type="ECO:0000313" key="3">
    <source>
        <dbReference type="Proteomes" id="UP000024284"/>
    </source>
</evidence>